<dbReference type="Proteomes" id="UP001152888">
    <property type="component" value="Unassembled WGS sequence"/>
</dbReference>
<sequence length="102" mass="12342">MRYYTMGDQEDQRDAKKTNSKRNGNRYSSHPYGRQQDRRRLENCNGKKTNPKRDPTQYSNHQHDRRRLENCNGKKQILKEILHNIQIINMIEGDLKIIIWML</sequence>
<accession>A0A9P0VPT7</accession>
<dbReference type="EMBL" id="CAKOFQ010008983">
    <property type="protein sequence ID" value="CAH2016684.1"/>
    <property type="molecule type" value="Genomic_DNA"/>
</dbReference>
<evidence type="ECO:0000313" key="2">
    <source>
        <dbReference type="EMBL" id="CAH2016684.1"/>
    </source>
</evidence>
<name>A0A9P0VPT7_ACAOB</name>
<reference evidence="2" key="1">
    <citation type="submission" date="2022-03" db="EMBL/GenBank/DDBJ databases">
        <authorList>
            <person name="Sayadi A."/>
        </authorList>
    </citation>
    <scope>NUCLEOTIDE SEQUENCE</scope>
</reference>
<proteinExistence type="predicted"/>
<gene>
    <name evidence="2" type="ORF">ACAOBT_LOCUS35533</name>
</gene>
<comment type="caution">
    <text evidence="2">The sequence shown here is derived from an EMBL/GenBank/DDBJ whole genome shotgun (WGS) entry which is preliminary data.</text>
</comment>
<keyword evidence="3" id="KW-1185">Reference proteome</keyword>
<protein>
    <submittedName>
        <fullName evidence="2">Uncharacterized protein</fullName>
    </submittedName>
</protein>
<dbReference type="AlphaFoldDB" id="A0A9P0VPT7"/>
<feature type="region of interest" description="Disordered" evidence="1">
    <location>
        <begin position="1"/>
        <end position="68"/>
    </location>
</feature>
<evidence type="ECO:0000313" key="3">
    <source>
        <dbReference type="Proteomes" id="UP001152888"/>
    </source>
</evidence>
<evidence type="ECO:0000256" key="1">
    <source>
        <dbReference type="SAM" id="MobiDB-lite"/>
    </source>
</evidence>
<organism evidence="2 3">
    <name type="scientific">Acanthoscelides obtectus</name>
    <name type="common">Bean weevil</name>
    <name type="synonym">Bruchus obtectus</name>
    <dbReference type="NCBI Taxonomy" id="200917"/>
    <lineage>
        <taxon>Eukaryota</taxon>
        <taxon>Metazoa</taxon>
        <taxon>Ecdysozoa</taxon>
        <taxon>Arthropoda</taxon>
        <taxon>Hexapoda</taxon>
        <taxon>Insecta</taxon>
        <taxon>Pterygota</taxon>
        <taxon>Neoptera</taxon>
        <taxon>Endopterygota</taxon>
        <taxon>Coleoptera</taxon>
        <taxon>Polyphaga</taxon>
        <taxon>Cucujiformia</taxon>
        <taxon>Chrysomeloidea</taxon>
        <taxon>Chrysomelidae</taxon>
        <taxon>Bruchinae</taxon>
        <taxon>Bruchini</taxon>
        <taxon>Acanthoscelides</taxon>
    </lineage>
</organism>